<dbReference type="EMBL" id="DXCD01000172">
    <property type="protein sequence ID" value="HIZ13560.1"/>
    <property type="molecule type" value="Genomic_DNA"/>
</dbReference>
<dbReference type="Pfam" id="PF03358">
    <property type="entry name" value="FMN_red"/>
    <property type="match status" value="1"/>
</dbReference>
<keyword evidence="2" id="KW-0288">FMN</keyword>
<gene>
    <name evidence="4" type="ORF">H9817_06505</name>
</gene>
<evidence type="ECO:0000259" key="3">
    <source>
        <dbReference type="Pfam" id="PF03358"/>
    </source>
</evidence>
<name>A0A9D2IKC3_9FIRM</name>
<keyword evidence="1" id="KW-0285">Flavoprotein</keyword>
<dbReference type="GO" id="GO:0016491">
    <property type="term" value="F:oxidoreductase activity"/>
    <property type="evidence" value="ECO:0007669"/>
    <property type="project" value="InterPro"/>
</dbReference>
<evidence type="ECO:0000256" key="2">
    <source>
        <dbReference type="ARBA" id="ARBA00022643"/>
    </source>
</evidence>
<dbReference type="Gene3D" id="3.40.50.360">
    <property type="match status" value="1"/>
</dbReference>
<reference evidence="4" key="1">
    <citation type="journal article" date="2021" name="PeerJ">
        <title>Extensive microbial diversity within the chicken gut microbiome revealed by metagenomics and culture.</title>
        <authorList>
            <person name="Gilroy R."/>
            <person name="Ravi A."/>
            <person name="Getino M."/>
            <person name="Pursley I."/>
            <person name="Horton D.L."/>
            <person name="Alikhan N.F."/>
            <person name="Baker D."/>
            <person name="Gharbi K."/>
            <person name="Hall N."/>
            <person name="Watson M."/>
            <person name="Adriaenssens E.M."/>
            <person name="Foster-Nyarko E."/>
            <person name="Jarju S."/>
            <person name="Secka A."/>
            <person name="Antonio M."/>
            <person name="Oren A."/>
            <person name="Chaudhuri R.R."/>
            <person name="La Ragione R."/>
            <person name="Hildebrand F."/>
            <person name="Pallen M.J."/>
        </authorList>
    </citation>
    <scope>NUCLEOTIDE SEQUENCE</scope>
    <source>
        <strain evidence="4">ChiGjej1B1-13045</strain>
    </source>
</reference>
<protein>
    <submittedName>
        <fullName evidence="4">NAD(P)H-dependent oxidoreductase</fullName>
    </submittedName>
</protein>
<dbReference type="SUPFAM" id="SSF52218">
    <property type="entry name" value="Flavoproteins"/>
    <property type="match status" value="1"/>
</dbReference>
<dbReference type="InterPro" id="IPR051796">
    <property type="entry name" value="ISF_SsuE-like"/>
</dbReference>
<evidence type="ECO:0000313" key="4">
    <source>
        <dbReference type="EMBL" id="HIZ13560.1"/>
    </source>
</evidence>
<reference evidence="4" key="2">
    <citation type="submission" date="2021-04" db="EMBL/GenBank/DDBJ databases">
        <authorList>
            <person name="Gilroy R."/>
        </authorList>
    </citation>
    <scope>NUCLEOTIDE SEQUENCE</scope>
    <source>
        <strain evidence="4">ChiGjej1B1-13045</strain>
    </source>
</reference>
<dbReference type="InterPro" id="IPR005025">
    <property type="entry name" value="FMN_Rdtase-like_dom"/>
</dbReference>
<dbReference type="Proteomes" id="UP000824017">
    <property type="component" value="Unassembled WGS sequence"/>
</dbReference>
<accession>A0A9D2IKC3</accession>
<proteinExistence type="predicted"/>
<dbReference type="InterPro" id="IPR029039">
    <property type="entry name" value="Flavoprotein-like_sf"/>
</dbReference>
<dbReference type="PANTHER" id="PTHR43278">
    <property type="entry name" value="NAD(P)H-DEPENDENT FMN-CONTAINING OXIDOREDUCTASE YWQN-RELATED"/>
    <property type="match status" value="1"/>
</dbReference>
<evidence type="ECO:0000256" key="1">
    <source>
        <dbReference type="ARBA" id="ARBA00022630"/>
    </source>
</evidence>
<feature type="domain" description="NADPH-dependent FMN reductase-like" evidence="3">
    <location>
        <begin position="1"/>
        <end position="51"/>
    </location>
</feature>
<organism evidence="4 5">
    <name type="scientific">Candidatus Mediterraneibacter stercorigallinarum</name>
    <dbReference type="NCBI Taxonomy" id="2838686"/>
    <lineage>
        <taxon>Bacteria</taxon>
        <taxon>Bacillati</taxon>
        <taxon>Bacillota</taxon>
        <taxon>Clostridia</taxon>
        <taxon>Lachnospirales</taxon>
        <taxon>Lachnospiraceae</taxon>
        <taxon>Mediterraneibacter</taxon>
    </lineage>
</organism>
<dbReference type="AlphaFoldDB" id="A0A9D2IKC3"/>
<dbReference type="PANTHER" id="PTHR43278:SF4">
    <property type="entry name" value="NAD(P)H-DEPENDENT FMN-CONTAINING OXIDOREDUCTASE YWQN-RELATED"/>
    <property type="match status" value="1"/>
</dbReference>
<comment type="caution">
    <text evidence="4">The sequence shown here is derived from an EMBL/GenBank/DDBJ whole genome shotgun (WGS) entry which is preliminary data.</text>
</comment>
<sequence>MKVLGINGSMRKDGNTAIIIRTIFEELEKEGISTELIQLPDVHIKPCRITQGKDCLACMGKEVFFLAI</sequence>
<evidence type="ECO:0000313" key="5">
    <source>
        <dbReference type="Proteomes" id="UP000824017"/>
    </source>
</evidence>